<dbReference type="SUPFAM" id="SSF51161">
    <property type="entry name" value="Trimeric LpxA-like enzymes"/>
    <property type="match status" value="1"/>
</dbReference>
<dbReference type="RefSeq" id="WP_349762107.1">
    <property type="nucleotide sequence ID" value="NZ_JBEGCJ010000004.1"/>
</dbReference>
<feature type="binding site" evidence="18">
    <location>
        <position position="156"/>
    </location>
    <ligand>
        <name>UDP-N-acetyl-alpha-D-glucosamine</name>
        <dbReference type="ChEBI" id="CHEBI:57705"/>
    </ligand>
</feature>
<protein>
    <recommendedName>
        <fullName evidence="18">Bifunctional protein GlmU</fullName>
    </recommendedName>
    <domain>
        <recommendedName>
            <fullName evidence="18">UDP-N-acetylglucosamine pyrophosphorylase</fullName>
            <ecNumber evidence="18">2.7.7.23</ecNumber>
        </recommendedName>
        <alternativeName>
            <fullName evidence="18">N-acetylglucosamine-1-phosphate uridyltransferase</fullName>
        </alternativeName>
    </domain>
    <domain>
        <recommendedName>
            <fullName evidence="18">Glucosamine-1-phosphate N-acetyltransferase</fullName>
            <ecNumber evidence="18">2.3.1.157</ecNumber>
        </recommendedName>
    </domain>
</protein>
<evidence type="ECO:0000256" key="5">
    <source>
        <dbReference type="ARBA" id="ARBA00022679"/>
    </source>
</evidence>
<feature type="binding site" evidence="18">
    <location>
        <position position="171"/>
    </location>
    <ligand>
        <name>UDP-N-acetyl-alpha-D-glucosamine</name>
        <dbReference type="ChEBI" id="CHEBI:57705"/>
    </ligand>
</feature>
<feature type="binding site" evidence="18">
    <location>
        <position position="335"/>
    </location>
    <ligand>
        <name>UDP-N-acetyl-alpha-D-glucosamine</name>
        <dbReference type="ChEBI" id="CHEBI:57705"/>
    </ligand>
</feature>
<keyword evidence="4 18" id="KW-0963">Cytoplasm</keyword>
<comment type="subcellular location">
    <subcellularLocation>
        <location evidence="1 18">Cytoplasm</location>
    </subcellularLocation>
</comment>
<feature type="domain" description="MobA-like NTP transferase" evidence="20">
    <location>
        <begin position="6"/>
        <end position="133"/>
    </location>
</feature>
<dbReference type="CDD" id="cd02540">
    <property type="entry name" value="GT2_GlmU_N_bac"/>
    <property type="match status" value="1"/>
</dbReference>
<evidence type="ECO:0000256" key="11">
    <source>
        <dbReference type="ARBA" id="ARBA00022984"/>
    </source>
</evidence>
<keyword evidence="11 18" id="KW-0573">Peptidoglycan synthesis</keyword>
<evidence type="ECO:0000256" key="3">
    <source>
        <dbReference type="ARBA" id="ARBA00007947"/>
    </source>
</evidence>
<keyword evidence="12 18" id="KW-0511">Multifunctional enzyme</keyword>
<dbReference type="EC" id="2.7.7.23" evidence="18"/>
<keyword evidence="6 18" id="KW-0548">Nucleotidyltransferase</keyword>
<dbReference type="PANTHER" id="PTHR43584:SF3">
    <property type="entry name" value="BIFUNCTIONAL PROTEIN GLMU"/>
    <property type="match status" value="1"/>
</dbReference>
<evidence type="ECO:0000256" key="6">
    <source>
        <dbReference type="ARBA" id="ARBA00022695"/>
    </source>
</evidence>
<evidence type="ECO:0000259" key="21">
    <source>
        <dbReference type="Pfam" id="PF25087"/>
    </source>
</evidence>
<evidence type="ECO:0000313" key="22">
    <source>
        <dbReference type="EMBL" id="MEQ6917843.1"/>
    </source>
</evidence>
<evidence type="ECO:0000256" key="7">
    <source>
        <dbReference type="ARBA" id="ARBA00022723"/>
    </source>
</evidence>
<dbReference type="Pfam" id="PF12804">
    <property type="entry name" value="NTP_transf_3"/>
    <property type="match status" value="1"/>
</dbReference>
<name>A0ABV1NFM0_9GAMM</name>
<comment type="similarity">
    <text evidence="3 18">In the N-terminal section; belongs to the N-acetylglucosamine-1-phosphate uridyltransferase family.</text>
</comment>
<accession>A0ABV1NFM0</accession>
<keyword evidence="8 18" id="KW-0677">Repeat</keyword>
<feature type="binding site" evidence="18">
    <location>
        <position position="382"/>
    </location>
    <ligand>
        <name>acetyl-CoA</name>
        <dbReference type="ChEBI" id="CHEBI:57288"/>
    </ligand>
</feature>
<sequence>MMTLDVVILAAGQGTRMRSALPKVLHRLAGKPMVRHVIDTAEGLEAERTHVVIGHGAERVREALAENPTESRVRFALQAEQKGTGHAVAQTLDNLGADKVLVLYGDVPLIRRETLAELLARVDEQHLGLLTVTLDDPAGYGRILRNEAGEVVAIVEHKDASETEREVRECNTGIMAMTAAQLRRWLPQLSADNAQGEYYLTDVIAMAAAEGVRIATAQPARPQEVEGVNNRAQMARLERALQHDIAERLMEQGVALLDPARLDVRGRLTCGHDVEIDVGCVFEGEVELGEGVRIGPHCVIRDSHVGAETVVESHSVLEGAVVAGRNRIGPFARLRPGSRLAVGVRVGNFVETKNAEVGEGSKINHLSYVGDARLGRDVNIGAGTITCNYDGANKHHTDIADGAFIGSNTALVAPVSVGRGATVGAGSTIGKDVPDNALAVTRGRQISKADWPRPTKRQEP</sequence>
<feature type="domain" description="Mannose-1-phosphate guanyltransferase C-terminal" evidence="21">
    <location>
        <begin position="266"/>
        <end position="351"/>
    </location>
</feature>
<keyword evidence="14 18" id="KW-0961">Cell wall biogenesis/degradation</keyword>
<feature type="binding site" evidence="18">
    <location>
        <begin position="388"/>
        <end position="389"/>
    </location>
    <ligand>
        <name>acetyl-CoA</name>
        <dbReference type="ChEBI" id="CHEBI:57288"/>
    </ligand>
</feature>
<comment type="pathway">
    <text evidence="18">Nucleotide-sugar biosynthesis; UDP-N-acetyl-alpha-D-glucosamine biosynthesis; N-acetyl-alpha-D-glucosamine 1-phosphate from alpha-D-glucosamine 6-phosphate (route II): step 2/2.</text>
</comment>
<dbReference type="EMBL" id="JBEGCJ010000004">
    <property type="protein sequence ID" value="MEQ6917843.1"/>
    <property type="molecule type" value="Genomic_DNA"/>
</dbReference>
<dbReference type="InterPro" id="IPR005882">
    <property type="entry name" value="Bifunctional_GlmU"/>
</dbReference>
<feature type="binding site" evidence="18">
    <location>
        <position position="141"/>
    </location>
    <ligand>
        <name>UDP-N-acetyl-alpha-D-glucosamine</name>
        <dbReference type="ChEBI" id="CHEBI:57705"/>
    </ligand>
</feature>
<organism evidence="22 23">
    <name type="scientific">Halomonas aquatica</name>
    <dbReference type="NCBI Taxonomy" id="3151123"/>
    <lineage>
        <taxon>Bacteria</taxon>
        <taxon>Pseudomonadati</taxon>
        <taxon>Pseudomonadota</taxon>
        <taxon>Gammaproteobacteria</taxon>
        <taxon>Oceanospirillales</taxon>
        <taxon>Halomonadaceae</taxon>
        <taxon>Halomonas</taxon>
    </lineage>
</organism>
<dbReference type="InterPro" id="IPR025877">
    <property type="entry name" value="MobA-like_NTP_Trfase"/>
</dbReference>
<dbReference type="GO" id="GO:0019134">
    <property type="term" value="F:glucosamine-1-phosphate N-acetyltransferase activity"/>
    <property type="evidence" value="ECO:0007669"/>
    <property type="project" value="UniProtKB-EC"/>
</dbReference>
<dbReference type="Pfam" id="PF00132">
    <property type="entry name" value="Hexapep"/>
    <property type="match status" value="1"/>
</dbReference>
<comment type="catalytic activity">
    <reaction evidence="16 18">
        <text>N-acetyl-alpha-D-glucosamine 1-phosphate + UTP + H(+) = UDP-N-acetyl-alpha-D-glucosamine + diphosphate</text>
        <dbReference type="Rhea" id="RHEA:13509"/>
        <dbReference type="ChEBI" id="CHEBI:15378"/>
        <dbReference type="ChEBI" id="CHEBI:33019"/>
        <dbReference type="ChEBI" id="CHEBI:46398"/>
        <dbReference type="ChEBI" id="CHEBI:57705"/>
        <dbReference type="ChEBI" id="CHEBI:57776"/>
        <dbReference type="EC" id="2.7.7.23"/>
    </reaction>
</comment>
<dbReference type="PROSITE" id="PS00101">
    <property type="entry name" value="HEXAPEP_TRANSFERASES"/>
    <property type="match status" value="1"/>
</dbReference>
<feature type="region of interest" description="Linker" evidence="18">
    <location>
        <begin position="232"/>
        <end position="252"/>
    </location>
</feature>
<feature type="binding site" evidence="18">
    <location>
        <begin position="9"/>
        <end position="12"/>
    </location>
    <ligand>
        <name>UDP-N-acetyl-alpha-D-glucosamine</name>
        <dbReference type="ChEBI" id="CHEBI:57705"/>
    </ligand>
</feature>
<comment type="pathway">
    <text evidence="18">Nucleotide-sugar biosynthesis; UDP-N-acetyl-alpha-D-glucosamine biosynthesis; UDP-N-acetyl-alpha-D-glucosamine from N-acetyl-alpha-D-glucosamine 1-phosphate: step 1/1.</text>
</comment>
<dbReference type="InterPro" id="IPR001451">
    <property type="entry name" value="Hexapep"/>
</dbReference>
<dbReference type="GO" id="GO:0003977">
    <property type="term" value="F:UDP-N-acetylglucosamine diphosphorylase activity"/>
    <property type="evidence" value="ECO:0007669"/>
    <property type="project" value="UniProtKB-EC"/>
</dbReference>
<feature type="compositionally biased region" description="Basic and acidic residues" evidence="19">
    <location>
        <begin position="450"/>
        <end position="460"/>
    </location>
</feature>
<dbReference type="InterPro" id="IPR018357">
    <property type="entry name" value="Hexapep_transf_CS"/>
</dbReference>
<comment type="function">
    <text evidence="17 18">Catalyzes the last two sequential reactions in the de novo biosynthetic pathway for UDP-N-acetylglucosamine (UDP-GlcNAc). The C-terminal domain catalyzes the transfer of acetyl group from acetyl coenzyme A to glucosamine-1-phosphate (GlcN-1-P) to produce N-acetylglucosamine-1-phosphate (GlcNAc-1-P), which is converted into UDP-GlcNAc by the transfer of uridine 5-monophosphate (from uridine 5-triphosphate), a reaction catalyzed by the N-terminal domain.</text>
</comment>
<dbReference type="Proteomes" id="UP001442468">
    <property type="component" value="Unassembled WGS sequence"/>
</dbReference>
<feature type="binding site" evidence="18">
    <location>
        <position position="106"/>
    </location>
    <ligand>
        <name>Mg(2+)</name>
        <dbReference type="ChEBI" id="CHEBI:18420"/>
    </ligand>
</feature>
<feature type="binding site" evidence="18">
    <location>
        <begin position="104"/>
        <end position="106"/>
    </location>
    <ligand>
        <name>UDP-N-acetyl-alpha-D-glucosamine</name>
        <dbReference type="ChEBI" id="CHEBI:57705"/>
    </ligand>
</feature>
<dbReference type="EC" id="2.3.1.157" evidence="18"/>
<feature type="binding site" evidence="18">
    <location>
        <position position="23"/>
    </location>
    <ligand>
        <name>UDP-N-acetyl-alpha-D-glucosamine</name>
        <dbReference type="ChEBI" id="CHEBI:57705"/>
    </ligand>
</feature>
<evidence type="ECO:0000256" key="15">
    <source>
        <dbReference type="ARBA" id="ARBA00048247"/>
    </source>
</evidence>
<feature type="binding site" evidence="18">
    <location>
        <position position="78"/>
    </location>
    <ligand>
        <name>UDP-N-acetyl-alpha-D-glucosamine</name>
        <dbReference type="ChEBI" id="CHEBI:57705"/>
    </ligand>
</feature>
<feature type="binding site" evidence="18">
    <location>
        <position position="442"/>
    </location>
    <ligand>
        <name>acetyl-CoA</name>
        <dbReference type="ChEBI" id="CHEBI:57288"/>
    </ligand>
</feature>
<dbReference type="PANTHER" id="PTHR43584">
    <property type="entry name" value="NUCLEOTIDYL TRANSFERASE"/>
    <property type="match status" value="1"/>
</dbReference>
<comment type="similarity">
    <text evidence="2 18">In the C-terminal section; belongs to the transferase hexapeptide repeat family.</text>
</comment>
<evidence type="ECO:0000256" key="10">
    <source>
        <dbReference type="ARBA" id="ARBA00022960"/>
    </source>
</evidence>
<dbReference type="Pfam" id="PF25087">
    <property type="entry name" value="GMPPB_C"/>
    <property type="match status" value="1"/>
</dbReference>
<reference evidence="22 23" key="1">
    <citation type="submission" date="2024-05" db="EMBL/GenBank/DDBJ databases">
        <title>Halomonas sp. SSM6 16S ribosomal RNA gene Genome sequencing and assembly.</title>
        <authorList>
            <person name="Yook S."/>
        </authorList>
    </citation>
    <scope>NUCLEOTIDE SEQUENCE [LARGE SCALE GENOMIC DNA]</scope>
    <source>
        <strain evidence="22 23">SSM6</strain>
    </source>
</reference>
<dbReference type="NCBIfam" id="TIGR01173">
    <property type="entry name" value="glmU"/>
    <property type="match status" value="1"/>
</dbReference>
<comment type="caution">
    <text evidence="22">The sequence shown here is derived from an EMBL/GenBank/DDBJ whole genome shotgun (WGS) entry which is preliminary data.</text>
</comment>
<keyword evidence="23" id="KW-1185">Reference proteome</keyword>
<feature type="binding site" evidence="18">
    <location>
        <position position="407"/>
    </location>
    <ligand>
        <name>acetyl-CoA</name>
        <dbReference type="ChEBI" id="CHEBI:57288"/>
    </ligand>
</feature>
<feature type="binding site" evidence="18">
    <location>
        <position position="425"/>
    </location>
    <ligand>
        <name>acetyl-CoA</name>
        <dbReference type="ChEBI" id="CHEBI:57288"/>
    </ligand>
</feature>
<feature type="binding site" evidence="18">
    <location>
        <begin position="83"/>
        <end position="84"/>
    </location>
    <ligand>
        <name>UDP-N-acetyl-alpha-D-glucosamine</name>
        <dbReference type="ChEBI" id="CHEBI:57705"/>
    </ligand>
</feature>
<keyword evidence="5 18" id="KW-0808">Transferase</keyword>
<dbReference type="HAMAP" id="MF_01631">
    <property type="entry name" value="GlmU"/>
    <property type="match status" value="1"/>
</dbReference>
<dbReference type="InterPro" id="IPR050065">
    <property type="entry name" value="GlmU-like"/>
</dbReference>
<feature type="active site" description="Proton acceptor" evidence="18">
    <location>
        <position position="365"/>
    </location>
</feature>
<feature type="binding site" evidence="18">
    <location>
        <position position="353"/>
    </location>
    <ligand>
        <name>UDP-N-acetyl-alpha-D-glucosamine</name>
        <dbReference type="ChEBI" id="CHEBI:57705"/>
    </ligand>
</feature>
<dbReference type="Gene3D" id="3.90.550.10">
    <property type="entry name" value="Spore Coat Polysaccharide Biosynthesis Protein SpsA, Chain A"/>
    <property type="match status" value="1"/>
</dbReference>
<keyword evidence="10 18" id="KW-0133">Cell shape</keyword>
<feature type="binding site" evidence="18">
    <location>
        <position position="379"/>
    </location>
    <ligand>
        <name>UDP-N-acetyl-alpha-D-glucosamine</name>
        <dbReference type="ChEBI" id="CHEBI:57705"/>
    </ligand>
</feature>
<dbReference type="InterPro" id="IPR038009">
    <property type="entry name" value="GlmU_C_LbH"/>
</dbReference>
<comment type="catalytic activity">
    <reaction evidence="15 18">
        <text>alpha-D-glucosamine 1-phosphate + acetyl-CoA = N-acetyl-alpha-D-glucosamine 1-phosphate + CoA + H(+)</text>
        <dbReference type="Rhea" id="RHEA:13725"/>
        <dbReference type="ChEBI" id="CHEBI:15378"/>
        <dbReference type="ChEBI" id="CHEBI:57287"/>
        <dbReference type="ChEBI" id="CHEBI:57288"/>
        <dbReference type="ChEBI" id="CHEBI:57776"/>
        <dbReference type="ChEBI" id="CHEBI:58516"/>
        <dbReference type="EC" id="2.3.1.157"/>
    </reaction>
</comment>
<evidence type="ECO:0000256" key="9">
    <source>
        <dbReference type="ARBA" id="ARBA00022842"/>
    </source>
</evidence>
<dbReference type="SUPFAM" id="SSF53448">
    <property type="entry name" value="Nucleotide-diphospho-sugar transferases"/>
    <property type="match status" value="1"/>
</dbReference>
<evidence type="ECO:0000256" key="12">
    <source>
        <dbReference type="ARBA" id="ARBA00023268"/>
    </source>
</evidence>
<evidence type="ECO:0000313" key="23">
    <source>
        <dbReference type="Proteomes" id="UP001442468"/>
    </source>
</evidence>
<feature type="binding site" evidence="18">
    <location>
        <position position="368"/>
    </location>
    <ligand>
        <name>UDP-N-acetyl-alpha-D-glucosamine</name>
        <dbReference type="ChEBI" id="CHEBI:57705"/>
    </ligand>
</feature>
<keyword evidence="7 18" id="KW-0479">Metal-binding</keyword>
<feature type="region of interest" description="N-acetyltransferase" evidence="18">
    <location>
        <begin position="253"/>
        <end position="460"/>
    </location>
</feature>
<comment type="cofactor">
    <cofactor evidence="18">
        <name>Mg(2+)</name>
        <dbReference type="ChEBI" id="CHEBI:18420"/>
    </cofactor>
    <text evidence="18">Binds 1 Mg(2+) ion per subunit.</text>
</comment>
<dbReference type="Gene3D" id="2.160.10.10">
    <property type="entry name" value="Hexapeptide repeat proteins"/>
    <property type="match status" value="1"/>
</dbReference>
<evidence type="ECO:0000256" key="4">
    <source>
        <dbReference type="ARBA" id="ARBA00022490"/>
    </source>
</evidence>
<feature type="region of interest" description="Pyrophosphorylase" evidence="18">
    <location>
        <begin position="1"/>
        <end position="231"/>
    </location>
</feature>
<evidence type="ECO:0000259" key="20">
    <source>
        <dbReference type="Pfam" id="PF12804"/>
    </source>
</evidence>
<evidence type="ECO:0000256" key="1">
    <source>
        <dbReference type="ARBA" id="ARBA00004496"/>
    </source>
</evidence>
<evidence type="ECO:0000256" key="2">
    <source>
        <dbReference type="ARBA" id="ARBA00007707"/>
    </source>
</evidence>
<evidence type="ECO:0000256" key="14">
    <source>
        <dbReference type="ARBA" id="ARBA00023316"/>
    </source>
</evidence>
<dbReference type="InterPro" id="IPR011004">
    <property type="entry name" value="Trimer_LpxA-like_sf"/>
</dbReference>
<evidence type="ECO:0000256" key="18">
    <source>
        <dbReference type="HAMAP-Rule" id="MF_01631"/>
    </source>
</evidence>
<evidence type="ECO:0000256" key="13">
    <source>
        <dbReference type="ARBA" id="ARBA00023315"/>
    </source>
</evidence>
<dbReference type="InterPro" id="IPR029044">
    <property type="entry name" value="Nucleotide-diphossugar_trans"/>
</dbReference>
<keyword evidence="9 18" id="KW-0460">Magnesium</keyword>
<feature type="binding site" evidence="18">
    <location>
        <position position="229"/>
    </location>
    <ligand>
        <name>UDP-N-acetyl-alpha-D-glucosamine</name>
        <dbReference type="ChEBI" id="CHEBI:57705"/>
    </ligand>
</feature>
<comment type="subunit">
    <text evidence="18">Homotrimer.</text>
</comment>
<proteinExistence type="inferred from homology"/>
<evidence type="ECO:0000256" key="19">
    <source>
        <dbReference type="SAM" id="MobiDB-lite"/>
    </source>
</evidence>
<gene>
    <name evidence="18 22" type="primary">glmU</name>
    <name evidence="22" type="ORF">ABE960_09945</name>
</gene>
<evidence type="ECO:0000256" key="16">
    <source>
        <dbReference type="ARBA" id="ARBA00048493"/>
    </source>
</evidence>
<keyword evidence="13 18" id="KW-0012">Acyltransferase</keyword>
<evidence type="ECO:0000256" key="17">
    <source>
        <dbReference type="ARBA" id="ARBA00049628"/>
    </source>
</evidence>
<dbReference type="InterPro" id="IPR056729">
    <property type="entry name" value="GMPPB_C"/>
</dbReference>
<feature type="region of interest" description="Disordered" evidence="19">
    <location>
        <begin position="440"/>
        <end position="460"/>
    </location>
</feature>
<evidence type="ECO:0000256" key="8">
    <source>
        <dbReference type="ARBA" id="ARBA00022737"/>
    </source>
</evidence>
<dbReference type="CDD" id="cd03353">
    <property type="entry name" value="LbH_GlmU_C"/>
    <property type="match status" value="1"/>
</dbReference>
<comment type="pathway">
    <text evidence="18">Bacterial outer membrane biogenesis; LPS lipid A biosynthesis.</text>
</comment>
<feature type="binding site" evidence="18">
    <location>
        <position position="229"/>
    </location>
    <ligand>
        <name>Mg(2+)</name>
        <dbReference type="ChEBI" id="CHEBI:18420"/>
    </ligand>
</feature>